<dbReference type="InterPro" id="IPR019270">
    <property type="entry name" value="DUF2283"/>
</dbReference>
<name>A0AAF1C376_9CHRO</name>
<proteinExistence type="predicted"/>
<dbReference type="Pfam" id="PF10049">
    <property type="entry name" value="DUF2283"/>
    <property type="match status" value="1"/>
</dbReference>
<dbReference type="EMBL" id="CP138350">
    <property type="protein sequence ID" value="WPF90502.1"/>
    <property type="molecule type" value="Genomic_DNA"/>
</dbReference>
<organism evidence="1">
    <name type="scientific">Cyanobacterium aponinum AL20115</name>
    <dbReference type="NCBI Taxonomy" id="3090662"/>
    <lineage>
        <taxon>Bacteria</taxon>
        <taxon>Bacillati</taxon>
        <taxon>Cyanobacteriota</taxon>
        <taxon>Cyanophyceae</taxon>
        <taxon>Oscillatoriophycideae</taxon>
        <taxon>Chroococcales</taxon>
        <taxon>Geminocystaceae</taxon>
        <taxon>Cyanobacterium</taxon>
    </lineage>
</organism>
<dbReference type="RefSeq" id="WP_320002370.1">
    <property type="nucleotide sequence ID" value="NZ_CP138350.1"/>
</dbReference>
<reference evidence="1" key="1">
    <citation type="submission" date="2023-11" db="EMBL/GenBank/DDBJ databases">
        <title>Genome sequence of Cyanobacterium aponinum BCRC AL20115.</title>
        <authorList>
            <person name="Chang H.-Y."/>
            <person name="Lin K.-M."/>
            <person name="Hsueh H.-T."/>
            <person name="Chu H.-A."/>
            <person name="Kuo C.-H."/>
        </authorList>
    </citation>
    <scope>NUCLEOTIDE SEQUENCE</scope>
    <source>
        <strain evidence="1">AL20115</strain>
        <plasmid evidence="1">pAL20115b</plasmid>
    </source>
</reference>
<evidence type="ECO:0000313" key="1">
    <source>
        <dbReference type="EMBL" id="WPF90502.1"/>
    </source>
</evidence>
<dbReference type="AlphaFoldDB" id="A0AAF1C376"/>
<sequence length="82" mass="9443">MIVTYDNEVDAIYFKLTENKIDSTEPQTDRIIIDYDESNNIVGIEVLDFNYLVKKGLTVADLPFSEDERLTASQYFNFPVAI</sequence>
<gene>
    <name evidence="1" type="ORF">SAY89_18290</name>
</gene>
<keyword evidence="1" id="KW-0614">Plasmid</keyword>
<protein>
    <submittedName>
        <fullName evidence="1">DUF2283 domain-containing protein</fullName>
    </submittedName>
</protein>
<geneLocation type="plasmid" evidence="1">
    <name>pAL20115b</name>
</geneLocation>
<accession>A0AAF1C376</accession>